<organism evidence="1">
    <name type="scientific">Rhizophora mucronata</name>
    <name type="common">Asiatic mangrove</name>
    <dbReference type="NCBI Taxonomy" id="61149"/>
    <lineage>
        <taxon>Eukaryota</taxon>
        <taxon>Viridiplantae</taxon>
        <taxon>Streptophyta</taxon>
        <taxon>Embryophyta</taxon>
        <taxon>Tracheophyta</taxon>
        <taxon>Spermatophyta</taxon>
        <taxon>Magnoliopsida</taxon>
        <taxon>eudicotyledons</taxon>
        <taxon>Gunneridae</taxon>
        <taxon>Pentapetalae</taxon>
        <taxon>rosids</taxon>
        <taxon>fabids</taxon>
        <taxon>Malpighiales</taxon>
        <taxon>Rhizophoraceae</taxon>
        <taxon>Rhizophora</taxon>
    </lineage>
</organism>
<proteinExistence type="predicted"/>
<reference evidence="1" key="1">
    <citation type="submission" date="2018-02" db="EMBL/GenBank/DDBJ databases">
        <title>Rhizophora mucronata_Transcriptome.</title>
        <authorList>
            <person name="Meera S.P."/>
            <person name="Sreeshan A."/>
            <person name="Augustine A."/>
        </authorList>
    </citation>
    <scope>NUCLEOTIDE SEQUENCE</scope>
    <source>
        <tissue evidence="1">Leaf</tissue>
    </source>
</reference>
<evidence type="ECO:0000313" key="1">
    <source>
        <dbReference type="EMBL" id="MBX24038.1"/>
    </source>
</evidence>
<protein>
    <submittedName>
        <fullName evidence="1">Uncharacterized protein</fullName>
    </submittedName>
</protein>
<sequence>MLESDLPCLVYNLKDEITEHEPDFTFLEGRICIHMRVLEDVCKYKRRRANSCRWFWFSIFLLAVLYP</sequence>
<dbReference type="AlphaFoldDB" id="A0A2P2M1F7"/>
<name>A0A2P2M1F7_RHIMU</name>
<dbReference type="EMBL" id="GGEC01043554">
    <property type="protein sequence ID" value="MBX24038.1"/>
    <property type="molecule type" value="Transcribed_RNA"/>
</dbReference>
<accession>A0A2P2M1F7</accession>